<evidence type="ECO:0000256" key="1">
    <source>
        <dbReference type="SAM" id="MobiDB-lite"/>
    </source>
</evidence>
<dbReference type="Proteomes" id="UP000060016">
    <property type="component" value="Chromosome"/>
</dbReference>
<gene>
    <name evidence="3" type="ORF">AK829_08195</name>
</gene>
<feature type="transmembrane region" description="Helical" evidence="2">
    <location>
        <begin position="181"/>
        <end position="202"/>
    </location>
</feature>
<feature type="transmembrane region" description="Helical" evidence="2">
    <location>
        <begin position="125"/>
        <end position="144"/>
    </location>
</feature>
<feature type="transmembrane region" description="Helical" evidence="2">
    <location>
        <begin position="209"/>
        <end position="228"/>
    </location>
</feature>
<reference evidence="3 4" key="1">
    <citation type="submission" date="2015-08" db="EMBL/GenBank/DDBJ databases">
        <authorList>
            <person name="Babu N.S."/>
            <person name="Beckwith C.J."/>
            <person name="Beseler K.G."/>
            <person name="Brison A."/>
            <person name="Carone J.V."/>
            <person name="Caskin T.P."/>
            <person name="Diamond M."/>
            <person name="Durham M.E."/>
            <person name="Foxe J.M."/>
            <person name="Go M."/>
            <person name="Henderson B.A."/>
            <person name="Jones I.B."/>
            <person name="McGettigan J.A."/>
            <person name="Micheletti S.J."/>
            <person name="Nasrallah M.E."/>
            <person name="Ortiz D."/>
            <person name="Piller C.R."/>
            <person name="Privatt S.R."/>
            <person name="Schneider S.L."/>
            <person name="Sharp S."/>
            <person name="Smith T.C."/>
            <person name="Stanton J.D."/>
            <person name="Ullery H.E."/>
            <person name="Wilson R.J."/>
            <person name="Serrano M.G."/>
            <person name="Buck G."/>
            <person name="Lee V."/>
            <person name="Wang Y."/>
            <person name="Carvalho R."/>
            <person name="Voegtly L."/>
            <person name="Shi R."/>
            <person name="Duckworth R."/>
            <person name="Johnson A."/>
            <person name="Loviza R."/>
            <person name="Walstead R."/>
            <person name="Shah Z."/>
            <person name="Kiflezghi M."/>
            <person name="Wade K."/>
            <person name="Ball S.L."/>
            <person name="Bradley K.W."/>
            <person name="Asai D.J."/>
            <person name="Bowman C.A."/>
            <person name="Russell D.A."/>
            <person name="Pope W.H."/>
            <person name="Jacobs-Sera D."/>
            <person name="Hendrix R.W."/>
            <person name="Hatfull G.F."/>
        </authorList>
    </citation>
    <scope>NUCLEOTIDE SEQUENCE [LARGE SCALE GENOMIC DNA]</scope>
    <source>
        <strain evidence="3 4">PUDD_83A45</strain>
    </source>
</reference>
<dbReference type="AlphaFoldDB" id="A0A0K1RCJ3"/>
<evidence type="ECO:0000313" key="3">
    <source>
        <dbReference type="EMBL" id="AKV59145.1"/>
    </source>
</evidence>
<feature type="transmembrane region" description="Helical" evidence="2">
    <location>
        <begin position="279"/>
        <end position="304"/>
    </location>
</feature>
<feature type="transmembrane region" description="Helical" evidence="2">
    <location>
        <begin position="412"/>
        <end position="434"/>
    </location>
</feature>
<feature type="transmembrane region" description="Helical" evidence="2">
    <location>
        <begin position="80"/>
        <end position="104"/>
    </location>
</feature>
<feature type="transmembrane region" description="Helical" evidence="2">
    <location>
        <begin position="371"/>
        <end position="392"/>
    </location>
</feature>
<keyword evidence="2" id="KW-1133">Transmembrane helix</keyword>
<dbReference type="EMBL" id="CP012342">
    <property type="protein sequence ID" value="AKV59145.1"/>
    <property type="molecule type" value="Genomic_DNA"/>
</dbReference>
<sequence>MTPSPAHPSIPFYTAGMTGRTGLALRSTRDMIAASATIPVSALRLLVRHLPQLIALICAGLAGRQAVIWLAVWLSNYSSFGASLIMPLAPLSVMMSLILCLWVLRPSLPFLAETFPERAETQSRARLLSVGGLLVSFLTVYATHGMLKEDLRDFRRATTIDEYMNQGFNADFSRAFVDSTAGLIALILGTIILRKIIGYFALAEKGLGLTYFSAYLEVLWMTTVSVFLTNQLSAVQDWALTRRSIAPTYRSYVELSENIEDSAGFLAESWAWLAAKLPAFSQLITVPIAWLTLGAVVFGTSLVAKQAAESTKPEATNTDTDAKASNPRLRQRMKQAARSEAKTVMDDALKPVAGPIKTTWKGLRTLARAGLVPMVIFCLVFMLATSVELGVVELGRFIAGPQQSLQSEQAATLILVFARMAYLMVVVCLVAAALDHFLRSTYLPSANSPKGSGSGSTNVT</sequence>
<organism evidence="3 4">
    <name type="scientific">Corynebacterium riegelii</name>
    <dbReference type="NCBI Taxonomy" id="156976"/>
    <lineage>
        <taxon>Bacteria</taxon>
        <taxon>Bacillati</taxon>
        <taxon>Actinomycetota</taxon>
        <taxon>Actinomycetes</taxon>
        <taxon>Mycobacteriales</taxon>
        <taxon>Corynebacteriaceae</taxon>
        <taxon>Corynebacterium</taxon>
    </lineage>
</organism>
<dbReference type="PATRIC" id="fig|156976.3.peg.1642"/>
<protein>
    <submittedName>
        <fullName evidence="3">Uncharacterized protein</fullName>
    </submittedName>
</protein>
<evidence type="ECO:0000256" key="2">
    <source>
        <dbReference type="SAM" id="Phobius"/>
    </source>
</evidence>
<evidence type="ECO:0000313" key="4">
    <source>
        <dbReference type="Proteomes" id="UP000060016"/>
    </source>
</evidence>
<keyword evidence="2" id="KW-0812">Transmembrane</keyword>
<feature type="region of interest" description="Disordered" evidence="1">
    <location>
        <begin position="309"/>
        <end position="328"/>
    </location>
</feature>
<dbReference type="KEGG" id="crie:AK829_08195"/>
<name>A0A0K1RCJ3_9CORY</name>
<dbReference type="STRING" id="156976.AK829_08195"/>
<proteinExistence type="predicted"/>
<keyword evidence="4" id="KW-1185">Reference proteome</keyword>
<accession>A0A0K1RCJ3</accession>
<keyword evidence="2" id="KW-0472">Membrane</keyword>
<feature type="transmembrane region" description="Helical" evidence="2">
    <location>
        <begin position="53"/>
        <end position="74"/>
    </location>
</feature>